<reference evidence="1 2" key="1">
    <citation type="submission" date="2019-12" db="EMBL/GenBank/DDBJ databases">
        <title>Deinococcus sp. HMF7620 Genome sequencing and assembly.</title>
        <authorList>
            <person name="Kang H."/>
            <person name="Kim H."/>
            <person name="Joh K."/>
        </authorList>
    </citation>
    <scope>NUCLEOTIDE SEQUENCE [LARGE SCALE GENOMIC DNA]</scope>
    <source>
        <strain evidence="1 2">HMF7620</strain>
    </source>
</reference>
<gene>
    <name evidence="1" type="ORF">GO986_00150</name>
</gene>
<dbReference type="AlphaFoldDB" id="A0A7C9LNH3"/>
<dbReference type="EMBL" id="WQLB01000001">
    <property type="protein sequence ID" value="MVN85181.1"/>
    <property type="molecule type" value="Genomic_DNA"/>
</dbReference>
<organism evidence="1 2">
    <name type="scientific">Deinococcus arboris</name>
    <dbReference type="NCBI Taxonomy" id="2682977"/>
    <lineage>
        <taxon>Bacteria</taxon>
        <taxon>Thermotogati</taxon>
        <taxon>Deinococcota</taxon>
        <taxon>Deinococci</taxon>
        <taxon>Deinococcales</taxon>
        <taxon>Deinococcaceae</taxon>
        <taxon>Deinococcus</taxon>
    </lineage>
</organism>
<name>A0A7C9LNH3_9DEIO</name>
<accession>A0A7C9LNH3</accession>
<comment type="caution">
    <text evidence="1">The sequence shown here is derived from an EMBL/GenBank/DDBJ whole genome shotgun (WGS) entry which is preliminary data.</text>
</comment>
<sequence length="97" mass="11374">MIDELRVMSEALALQDTWEDELTTEQRQALQQLKQDGWEVWLEVITHERPMTLVFHWGRMDDQAREDSDPVPYPGPWAEAFEQGVEQVQNRGKTPHA</sequence>
<protein>
    <submittedName>
        <fullName evidence="1">Uncharacterized protein</fullName>
    </submittedName>
</protein>
<evidence type="ECO:0000313" key="1">
    <source>
        <dbReference type="EMBL" id="MVN85181.1"/>
    </source>
</evidence>
<proteinExistence type="predicted"/>
<evidence type="ECO:0000313" key="2">
    <source>
        <dbReference type="Proteomes" id="UP000483286"/>
    </source>
</evidence>
<keyword evidence="2" id="KW-1185">Reference proteome</keyword>
<dbReference type="Proteomes" id="UP000483286">
    <property type="component" value="Unassembled WGS sequence"/>
</dbReference>